<dbReference type="EC" id="5.3.1.24" evidence="8"/>
<gene>
    <name evidence="8" type="primary">trpF</name>
    <name evidence="10" type="ordered locus">TTX_1405</name>
</gene>
<dbReference type="PANTHER" id="PTHR42894:SF1">
    <property type="entry name" value="N-(5'-PHOSPHORIBOSYL)ANTHRANILATE ISOMERASE"/>
    <property type="match status" value="1"/>
</dbReference>
<organism evidence="10 11">
    <name type="scientific">Thermoproteus tenax (strain ATCC 35583 / DSM 2078 / JCM 9277 / NBRC 100435 / Kra 1)</name>
    <dbReference type="NCBI Taxonomy" id="768679"/>
    <lineage>
        <taxon>Archaea</taxon>
        <taxon>Thermoproteota</taxon>
        <taxon>Thermoprotei</taxon>
        <taxon>Thermoproteales</taxon>
        <taxon>Thermoproteaceae</taxon>
        <taxon>Thermoproteus</taxon>
    </lineage>
</organism>
<evidence type="ECO:0000256" key="8">
    <source>
        <dbReference type="HAMAP-Rule" id="MF_00135"/>
    </source>
</evidence>
<protein>
    <recommendedName>
        <fullName evidence="8">N-(5'-phosphoribosyl)anthranilate isomerase</fullName>
        <shortName evidence="8">PRAI</shortName>
        <ecNumber evidence="8">5.3.1.24</ecNumber>
    </recommendedName>
</protein>
<feature type="domain" description="N-(5'phosphoribosyl) anthranilate isomerase (PRAI)" evidence="9">
    <location>
        <begin position="5"/>
        <end position="202"/>
    </location>
</feature>
<proteinExistence type="inferred from homology"/>
<dbReference type="CDD" id="cd00405">
    <property type="entry name" value="PRAI"/>
    <property type="match status" value="1"/>
</dbReference>
<evidence type="ECO:0000256" key="5">
    <source>
        <dbReference type="ARBA" id="ARBA00022822"/>
    </source>
</evidence>
<evidence type="ECO:0000313" key="10">
    <source>
        <dbReference type="EMBL" id="CCC82037.1"/>
    </source>
</evidence>
<evidence type="ECO:0000256" key="1">
    <source>
        <dbReference type="ARBA" id="ARBA00001164"/>
    </source>
</evidence>
<keyword evidence="4 8" id="KW-0028">Amino-acid biosynthesis</keyword>
<keyword evidence="7 8" id="KW-0413">Isomerase</keyword>
<keyword evidence="5 8" id="KW-0822">Tryptophan biosynthesis</keyword>
<comment type="pathway">
    <text evidence="2 8">Amino-acid biosynthesis; L-tryptophan biosynthesis; L-tryptophan from chorismate: step 3/5.</text>
</comment>
<evidence type="ECO:0000256" key="4">
    <source>
        <dbReference type="ARBA" id="ARBA00022605"/>
    </source>
</evidence>
<dbReference type="HOGENOM" id="CLU_076364_3_0_2"/>
<dbReference type="eggNOG" id="arCOG01983">
    <property type="taxonomic scope" value="Archaea"/>
</dbReference>
<evidence type="ECO:0000313" key="11">
    <source>
        <dbReference type="Proteomes" id="UP000002654"/>
    </source>
</evidence>
<dbReference type="RefSeq" id="WP_014127292.1">
    <property type="nucleotide sequence ID" value="NC_016070.1"/>
</dbReference>
<dbReference type="STRING" id="768679.TTX_1405"/>
<dbReference type="Gene3D" id="3.20.20.70">
    <property type="entry name" value="Aldolase class I"/>
    <property type="match status" value="1"/>
</dbReference>
<evidence type="ECO:0000259" key="9">
    <source>
        <dbReference type="Pfam" id="PF00697"/>
    </source>
</evidence>
<dbReference type="AlphaFoldDB" id="G4RKE2"/>
<dbReference type="GO" id="GO:0004640">
    <property type="term" value="F:phosphoribosylanthranilate isomerase activity"/>
    <property type="evidence" value="ECO:0007669"/>
    <property type="project" value="UniProtKB-UniRule"/>
</dbReference>
<keyword evidence="11" id="KW-1185">Reference proteome</keyword>
<evidence type="ECO:0000256" key="6">
    <source>
        <dbReference type="ARBA" id="ARBA00023141"/>
    </source>
</evidence>
<evidence type="ECO:0000256" key="2">
    <source>
        <dbReference type="ARBA" id="ARBA00004664"/>
    </source>
</evidence>
<keyword evidence="6 8" id="KW-0057">Aromatic amino acid biosynthesis</keyword>
<dbReference type="GO" id="GO:0000162">
    <property type="term" value="P:L-tryptophan biosynthetic process"/>
    <property type="evidence" value="ECO:0007669"/>
    <property type="project" value="UniProtKB-UniRule"/>
</dbReference>
<dbReference type="SUPFAM" id="SSF51366">
    <property type="entry name" value="Ribulose-phoshate binding barrel"/>
    <property type="match status" value="1"/>
</dbReference>
<dbReference type="InterPro" id="IPR001240">
    <property type="entry name" value="PRAI_dom"/>
</dbReference>
<sequence length="210" mass="22882">MVLLKICGLTRSEDVELVDSVADYAGFIIDPYTASPRRLDPVVARDLASVLGRAKPVAVFDRLAPKVAVALAAQYDFPVAQVPEKFGEEVEEEARESGVALAPVVLYGRDDVMAEVKRLAERSYEYILVDAIKESKIRYEHGLRVPLGLMRQAARVGRVGLAGGITPDNVEFVLELAPYMIDVASGVESSPGVKDREKVLALANKVKMAR</sequence>
<reference evidence="10 11" key="1">
    <citation type="journal article" date="2011" name="PLoS ONE">
        <title>The complete genome sequence of Thermoproteus tenax: a physiologically versatile member of the Crenarchaeota.</title>
        <authorList>
            <person name="Siebers B."/>
            <person name="Zaparty M."/>
            <person name="Raddatz G."/>
            <person name="Tjaden B."/>
            <person name="Albers S.V."/>
            <person name="Bell S.D."/>
            <person name="Blombach F."/>
            <person name="Kletzin A."/>
            <person name="Kyrpides N."/>
            <person name="Lanz C."/>
            <person name="Plagens A."/>
            <person name="Rampp M."/>
            <person name="Rosinus A."/>
            <person name="von Jan M."/>
            <person name="Makarova K.S."/>
            <person name="Klenk H.P."/>
            <person name="Schuster S.C."/>
            <person name="Hensel R."/>
        </authorList>
    </citation>
    <scope>NUCLEOTIDE SEQUENCE [LARGE SCALE GENOMIC DNA]</scope>
    <source>
        <strain evidence="11">ATCC 35583 / DSM 2078 / JCM 9277 / NBRC 100435 / Kra 1</strain>
    </source>
</reference>
<dbReference type="InterPro" id="IPR013785">
    <property type="entry name" value="Aldolase_TIM"/>
</dbReference>
<dbReference type="UniPathway" id="UPA00035">
    <property type="reaction ID" value="UER00042"/>
</dbReference>
<dbReference type="Proteomes" id="UP000002654">
    <property type="component" value="Chromosome"/>
</dbReference>
<dbReference type="HAMAP" id="MF_00135">
    <property type="entry name" value="PRAI"/>
    <property type="match status" value="1"/>
</dbReference>
<dbReference type="InterPro" id="IPR044643">
    <property type="entry name" value="TrpF_fam"/>
</dbReference>
<dbReference type="PATRIC" id="fig|768679.9.peg.1425"/>
<name>G4RKE2_THETK</name>
<dbReference type="EMBL" id="FN869859">
    <property type="protein sequence ID" value="CCC82037.1"/>
    <property type="molecule type" value="Genomic_DNA"/>
</dbReference>
<dbReference type="PANTHER" id="PTHR42894">
    <property type="entry name" value="N-(5'-PHOSPHORIBOSYL)ANTHRANILATE ISOMERASE"/>
    <property type="match status" value="1"/>
</dbReference>
<comment type="catalytic activity">
    <reaction evidence="1 8">
        <text>N-(5-phospho-beta-D-ribosyl)anthranilate = 1-(2-carboxyphenylamino)-1-deoxy-D-ribulose 5-phosphate</text>
        <dbReference type="Rhea" id="RHEA:21540"/>
        <dbReference type="ChEBI" id="CHEBI:18277"/>
        <dbReference type="ChEBI" id="CHEBI:58613"/>
        <dbReference type="EC" id="5.3.1.24"/>
    </reaction>
</comment>
<dbReference type="InterPro" id="IPR011060">
    <property type="entry name" value="RibuloseP-bd_barrel"/>
</dbReference>
<dbReference type="PaxDb" id="768679-TTX_1405"/>
<evidence type="ECO:0000256" key="7">
    <source>
        <dbReference type="ARBA" id="ARBA00023235"/>
    </source>
</evidence>
<dbReference type="Pfam" id="PF00697">
    <property type="entry name" value="PRAI"/>
    <property type="match status" value="1"/>
</dbReference>
<comment type="similarity">
    <text evidence="3 8">Belongs to the TrpF family.</text>
</comment>
<dbReference type="GeneID" id="11262284"/>
<dbReference type="KEGG" id="ttn:TTX_1405"/>
<evidence type="ECO:0000256" key="3">
    <source>
        <dbReference type="ARBA" id="ARBA00007571"/>
    </source>
</evidence>
<accession>G4RKE2</accession>
<dbReference type="OrthoDB" id="27513at2157"/>